<dbReference type="EMBL" id="BDDD01002569">
    <property type="protein sequence ID" value="GAV82186.1"/>
    <property type="molecule type" value="Genomic_DNA"/>
</dbReference>
<evidence type="ECO:0000313" key="2">
    <source>
        <dbReference type="EMBL" id="GAV82186.1"/>
    </source>
</evidence>
<keyword evidence="3" id="KW-1185">Reference proteome</keyword>
<dbReference type="InParanoid" id="A0A1Q3CPJ9"/>
<proteinExistence type="predicted"/>
<comment type="caution">
    <text evidence="2">The sequence shown here is derived from an EMBL/GenBank/DDBJ whole genome shotgun (WGS) entry which is preliminary data.</text>
</comment>
<accession>A0A1Q3CPJ9</accession>
<gene>
    <name evidence="2" type="ORF">CFOL_v3_25638</name>
</gene>
<name>A0A1Q3CPJ9_CEPFO</name>
<evidence type="ECO:0000256" key="1">
    <source>
        <dbReference type="SAM" id="MobiDB-lite"/>
    </source>
</evidence>
<organism evidence="2 3">
    <name type="scientific">Cephalotus follicularis</name>
    <name type="common">Albany pitcher plant</name>
    <dbReference type="NCBI Taxonomy" id="3775"/>
    <lineage>
        <taxon>Eukaryota</taxon>
        <taxon>Viridiplantae</taxon>
        <taxon>Streptophyta</taxon>
        <taxon>Embryophyta</taxon>
        <taxon>Tracheophyta</taxon>
        <taxon>Spermatophyta</taxon>
        <taxon>Magnoliopsida</taxon>
        <taxon>eudicotyledons</taxon>
        <taxon>Gunneridae</taxon>
        <taxon>Pentapetalae</taxon>
        <taxon>rosids</taxon>
        <taxon>fabids</taxon>
        <taxon>Oxalidales</taxon>
        <taxon>Cephalotaceae</taxon>
        <taxon>Cephalotus</taxon>
    </lineage>
</organism>
<reference evidence="3" key="1">
    <citation type="submission" date="2016-04" db="EMBL/GenBank/DDBJ databases">
        <title>Cephalotus genome sequencing.</title>
        <authorList>
            <person name="Fukushima K."/>
            <person name="Hasebe M."/>
            <person name="Fang X."/>
        </authorList>
    </citation>
    <scope>NUCLEOTIDE SEQUENCE [LARGE SCALE GENOMIC DNA]</scope>
    <source>
        <strain evidence="3">cv. St1</strain>
    </source>
</reference>
<feature type="region of interest" description="Disordered" evidence="1">
    <location>
        <begin position="61"/>
        <end position="102"/>
    </location>
</feature>
<feature type="compositionally biased region" description="Low complexity" evidence="1">
    <location>
        <begin position="79"/>
        <end position="88"/>
    </location>
</feature>
<protein>
    <submittedName>
        <fullName evidence="2">Uncharacterized protein</fullName>
    </submittedName>
</protein>
<sequence length="102" mass="10577">MGGGNGRYVKGQDPWLGEPHDFHEDVTISTSSSISNGQSESPIHFTATICWTWDGRRLLSRGGHRPTTADVSDSDDVVGSDGSNDSADPAGGCSDGVAVGTI</sequence>
<evidence type="ECO:0000313" key="3">
    <source>
        <dbReference type="Proteomes" id="UP000187406"/>
    </source>
</evidence>
<feature type="region of interest" description="Disordered" evidence="1">
    <location>
        <begin position="1"/>
        <end position="22"/>
    </location>
</feature>
<dbReference type="Proteomes" id="UP000187406">
    <property type="component" value="Unassembled WGS sequence"/>
</dbReference>
<dbReference type="AlphaFoldDB" id="A0A1Q3CPJ9"/>